<evidence type="ECO:0000313" key="2">
    <source>
        <dbReference type="Proteomes" id="UP000241362"/>
    </source>
</evidence>
<accession>A0A2T4J8A0</accession>
<dbReference type="InterPro" id="IPR029055">
    <property type="entry name" value="Ntn_hydrolases_N"/>
</dbReference>
<dbReference type="Proteomes" id="UP000241362">
    <property type="component" value="Unassembled WGS sequence"/>
</dbReference>
<sequence>MTFSLLARCPTTGRFGMVISSSSPAVAARCAHARAGVGVAATQNITDPALGPRLLDLMQAGATAPQAMAQVVAEAPHVDYRQLLCVDAQGRTACHSGAQTLGVWALAEGPGVVAGGNLLANPTVPQAMVAGFAAAAGDFGDRLVAALQAGAAAGGEAGPVQSAGLLMVDRESWPVASLRADWSDAATPIQEVARAWAVYAPQMAAYVQRARDPRAAPSYGVPGDE</sequence>
<dbReference type="Gene3D" id="3.60.20.10">
    <property type="entry name" value="Glutamine Phosphoribosylpyrophosphate, subunit 1, domain 1"/>
    <property type="match status" value="1"/>
</dbReference>
<dbReference type="InterPro" id="IPR010430">
    <property type="entry name" value="DUF1028"/>
</dbReference>
<keyword evidence="2" id="KW-1185">Reference proteome</keyword>
<dbReference type="PANTHER" id="PTHR39328:SF1">
    <property type="entry name" value="BLL2871 PROTEIN"/>
    <property type="match status" value="1"/>
</dbReference>
<dbReference type="PANTHER" id="PTHR39328">
    <property type="entry name" value="BLL2871 PROTEIN"/>
    <property type="match status" value="1"/>
</dbReference>
<protein>
    <submittedName>
        <fullName evidence="1">DUF1028 domain-containing protein</fullName>
    </submittedName>
</protein>
<reference evidence="1 2" key="1">
    <citation type="submission" date="2018-03" db="EMBL/GenBank/DDBJ databases">
        <title>Rhodobacter blasticus.</title>
        <authorList>
            <person name="Meyer T.E."/>
            <person name="Miller S."/>
            <person name="Lodha T."/>
            <person name="Gandham S."/>
            <person name="Chintalapati S."/>
            <person name="Chintalapati V.R."/>
        </authorList>
    </citation>
    <scope>NUCLEOTIDE SEQUENCE [LARGE SCALE GENOMIC DNA]</scope>
    <source>
        <strain evidence="1 2">DSM 2131</strain>
    </source>
</reference>
<dbReference type="Pfam" id="PF06267">
    <property type="entry name" value="DUF1028"/>
    <property type="match status" value="1"/>
</dbReference>
<organism evidence="1 2">
    <name type="scientific">Fuscovulum blasticum DSM 2131</name>
    <dbReference type="NCBI Taxonomy" id="1188250"/>
    <lineage>
        <taxon>Bacteria</taxon>
        <taxon>Pseudomonadati</taxon>
        <taxon>Pseudomonadota</taxon>
        <taxon>Alphaproteobacteria</taxon>
        <taxon>Rhodobacterales</taxon>
        <taxon>Paracoccaceae</taxon>
        <taxon>Pseudogemmobacter</taxon>
    </lineage>
</organism>
<dbReference type="AlphaFoldDB" id="A0A2T4J8A0"/>
<name>A0A2T4J8A0_FUSBL</name>
<gene>
    <name evidence="1" type="ORF">C5F44_10850</name>
</gene>
<proteinExistence type="predicted"/>
<dbReference type="EMBL" id="PZKE01000009">
    <property type="protein sequence ID" value="PTE14125.1"/>
    <property type="molecule type" value="Genomic_DNA"/>
</dbReference>
<evidence type="ECO:0000313" key="1">
    <source>
        <dbReference type="EMBL" id="PTE14125.1"/>
    </source>
</evidence>
<dbReference type="RefSeq" id="WP_107673552.1">
    <property type="nucleotide sequence ID" value="NZ_PZKE01000009.1"/>
</dbReference>
<dbReference type="SUPFAM" id="SSF56235">
    <property type="entry name" value="N-terminal nucleophile aminohydrolases (Ntn hydrolases)"/>
    <property type="match status" value="1"/>
</dbReference>
<comment type="caution">
    <text evidence="1">The sequence shown here is derived from an EMBL/GenBank/DDBJ whole genome shotgun (WGS) entry which is preliminary data.</text>
</comment>